<dbReference type="Gene3D" id="3.30.2350.10">
    <property type="entry name" value="Pseudouridine synthase"/>
    <property type="match status" value="1"/>
</dbReference>
<proteinExistence type="predicted"/>
<dbReference type="EMBL" id="UINC01038464">
    <property type="protein sequence ID" value="SVB35524.1"/>
    <property type="molecule type" value="Genomic_DNA"/>
</dbReference>
<name>A0A382DC05_9ZZZZ</name>
<dbReference type="GO" id="GO:0009982">
    <property type="term" value="F:pseudouridine synthase activity"/>
    <property type="evidence" value="ECO:0007669"/>
    <property type="project" value="InterPro"/>
</dbReference>
<feature type="non-terminal residue" evidence="1">
    <location>
        <position position="71"/>
    </location>
</feature>
<reference evidence="1" key="1">
    <citation type="submission" date="2018-05" db="EMBL/GenBank/DDBJ databases">
        <authorList>
            <person name="Lanie J.A."/>
            <person name="Ng W.-L."/>
            <person name="Kazmierczak K.M."/>
            <person name="Andrzejewski T.M."/>
            <person name="Davidsen T.M."/>
            <person name="Wayne K.J."/>
            <person name="Tettelin H."/>
            <person name="Glass J.I."/>
            <person name="Rusch D."/>
            <person name="Podicherti R."/>
            <person name="Tsui H.-C.T."/>
            <person name="Winkler M.E."/>
        </authorList>
    </citation>
    <scope>NUCLEOTIDE SEQUENCE</scope>
</reference>
<protein>
    <recommendedName>
        <fullName evidence="2">Pseudouridine synthase RsuA/RluA-like domain-containing protein</fullName>
    </recommendedName>
</protein>
<sequence length="71" mass="8217">MKILSNYHNLQVLFEDNHLIAINKRPGDIVQGDKTKDTPLVEIVKEYLKIKYDKPGNVYLGVIHRIDRPTS</sequence>
<accession>A0A382DC05</accession>
<evidence type="ECO:0000313" key="1">
    <source>
        <dbReference type="EMBL" id="SVB35524.1"/>
    </source>
</evidence>
<evidence type="ECO:0008006" key="2">
    <source>
        <dbReference type="Google" id="ProtNLM"/>
    </source>
</evidence>
<dbReference type="AlphaFoldDB" id="A0A382DC05"/>
<dbReference type="SUPFAM" id="SSF55120">
    <property type="entry name" value="Pseudouridine synthase"/>
    <property type="match status" value="1"/>
</dbReference>
<dbReference type="GO" id="GO:0003723">
    <property type="term" value="F:RNA binding"/>
    <property type="evidence" value="ECO:0007669"/>
    <property type="project" value="InterPro"/>
</dbReference>
<gene>
    <name evidence="1" type="ORF">METZ01_LOCUS188378</name>
</gene>
<dbReference type="GO" id="GO:0001522">
    <property type="term" value="P:pseudouridine synthesis"/>
    <property type="evidence" value="ECO:0007669"/>
    <property type="project" value="InterPro"/>
</dbReference>
<organism evidence="1">
    <name type="scientific">marine metagenome</name>
    <dbReference type="NCBI Taxonomy" id="408172"/>
    <lineage>
        <taxon>unclassified sequences</taxon>
        <taxon>metagenomes</taxon>
        <taxon>ecological metagenomes</taxon>
    </lineage>
</organism>
<dbReference type="InterPro" id="IPR020103">
    <property type="entry name" value="PsdUridine_synth_cat_dom_sf"/>
</dbReference>